<reference evidence="2" key="1">
    <citation type="submission" date="2023-01" db="EMBL/GenBank/DDBJ databases">
        <title>Colletotrichum chrysophilum M932 genome sequence.</title>
        <authorList>
            <person name="Baroncelli R."/>
        </authorList>
    </citation>
    <scope>NUCLEOTIDE SEQUENCE</scope>
    <source>
        <strain evidence="2">M932</strain>
    </source>
</reference>
<evidence type="ECO:0000313" key="2">
    <source>
        <dbReference type="EMBL" id="KAK1843667.1"/>
    </source>
</evidence>
<comment type="caution">
    <text evidence="2">The sequence shown here is derived from an EMBL/GenBank/DDBJ whole genome shotgun (WGS) entry which is preliminary data.</text>
</comment>
<protein>
    <submittedName>
        <fullName evidence="2">Uncharacterized protein</fullName>
    </submittedName>
</protein>
<proteinExistence type="predicted"/>
<gene>
    <name evidence="2" type="ORF">CCHR01_13701</name>
</gene>
<feature type="region of interest" description="Disordered" evidence="1">
    <location>
        <begin position="1"/>
        <end position="49"/>
    </location>
</feature>
<feature type="compositionally biased region" description="Polar residues" evidence="1">
    <location>
        <begin position="1"/>
        <end position="14"/>
    </location>
</feature>
<evidence type="ECO:0000256" key="1">
    <source>
        <dbReference type="SAM" id="MobiDB-lite"/>
    </source>
</evidence>
<accession>A0AAD9ABQ0</accession>
<sequence>MENTARSAGNSSAASMPVQPSLDGIASLAQPGTTPHSLGRSPNRRAAADRPRGVTAMLVFFVNASAPSLSLFLNMGQVQERPNSYSTLTTLRRSTEAHSLDLRRTGRNPTLKPHVPHDICRNRSRKLERPCGSGVSILSLSAYRCSHQFTASTSATSGVNGIMKDLKDST</sequence>
<keyword evidence="3" id="KW-1185">Reference proteome</keyword>
<dbReference type="EMBL" id="JAQOWY010000346">
    <property type="protein sequence ID" value="KAK1843667.1"/>
    <property type="molecule type" value="Genomic_DNA"/>
</dbReference>
<dbReference type="AlphaFoldDB" id="A0AAD9ABQ0"/>
<dbReference type="Proteomes" id="UP001243330">
    <property type="component" value="Unassembled WGS sequence"/>
</dbReference>
<name>A0AAD9ABQ0_9PEZI</name>
<organism evidence="2 3">
    <name type="scientific">Colletotrichum chrysophilum</name>
    <dbReference type="NCBI Taxonomy" id="1836956"/>
    <lineage>
        <taxon>Eukaryota</taxon>
        <taxon>Fungi</taxon>
        <taxon>Dikarya</taxon>
        <taxon>Ascomycota</taxon>
        <taxon>Pezizomycotina</taxon>
        <taxon>Sordariomycetes</taxon>
        <taxon>Hypocreomycetidae</taxon>
        <taxon>Glomerellales</taxon>
        <taxon>Glomerellaceae</taxon>
        <taxon>Colletotrichum</taxon>
        <taxon>Colletotrichum gloeosporioides species complex</taxon>
    </lineage>
</organism>
<evidence type="ECO:0000313" key="3">
    <source>
        <dbReference type="Proteomes" id="UP001243330"/>
    </source>
</evidence>